<reference evidence="2 3" key="1">
    <citation type="submission" date="2021-08" db="EMBL/GenBank/DDBJ databases">
        <title>Draft Genome Sequence of Phanerochaete sordida strain YK-624.</title>
        <authorList>
            <person name="Mori T."/>
            <person name="Dohra H."/>
            <person name="Suzuki T."/>
            <person name="Kawagishi H."/>
            <person name="Hirai H."/>
        </authorList>
    </citation>
    <scope>NUCLEOTIDE SEQUENCE [LARGE SCALE GENOMIC DNA]</scope>
    <source>
        <strain evidence="2 3">YK-624</strain>
    </source>
</reference>
<dbReference type="OrthoDB" id="6332879at2759"/>
<keyword evidence="1" id="KW-0732">Signal</keyword>
<comment type="caution">
    <text evidence="2">The sequence shown here is derived from an EMBL/GenBank/DDBJ whole genome shotgun (WGS) entry which is preliminary data.</text>
</comment>
<evidence type="ECO:0000313" key="3">
    <source>
        <dbReference type="Proteomes" id="UP000703269"/>
    </source>
</evidence>
<accession>A0A9P3LKX9</accession>
<protein>
    <submittedName>
        <fullName evidence="2">Uncharacterized protein</fullName>
    </submittedName>
</protein>
<feature type="chain" id="PRO_5040466990" evidence="1">
    <location>
        <begin position="21"/>
        <end position="151"/>
    </location>
</feature>
<organism evidence="2 3">
    <name type="scientific">Phanerochaete sordida</name>
    <dbReference type="NCBI Taxonomy" id="48140"/>
    <lineage>
        <taxon>Eukaryota</taxon>
        <taxon>Fungi</taxon>
        <taxon>Dikarya</taxon>
        <taxon>Basidiomycota</taxon>
        <taxon>Agaricomycotina</taxon>
        <taxon>Agaricomycetes</taxon>
        <taxon>Polyporales</taxon>
        <taxon>Phanerochaetaceae</taxon>
        <taxon>Phanerochaete</taxon>
    </lineage>
</organism>
<name>A0A9P3LKX9_9APHY</name>
<dbReference type="PANTHER" id="PTHR35180:SF4">
    <property type="entry name" value="PROTEIN CBG06219"/>
    <property type="match status" value="1"/>
</dbReference>
<evidence type="ECO:0000313" key="2">
    <source>
        <dbReference type="EMBL" id="GJE98109.1"/>
    </source>
</evidence>
<feature type="signal peptide" evidence="1">
    <location>
        <begin position="1"/>
        <end position="20"/>
    </location>
</feature>
<dbReference type="EMBL" id="BPQB01000082">
    <property type="protein sequence ID" value="GJE98109.1"/>
    <property type="molecule type" value="Genomic_DNA"/>
</dbReference>
<dbReference type="Proteomes" id="UP000703269">
    <property type="component" value="Unassembled WGS sequence"/>
</dbReference>
<gene>
    <name evidence="2" type="ORF">PsYK624_143310</name>
</gene>
<evidence type="ECO:0000256" key="1">
    <source>
        <dbReference type="SAM" id="SignalP"/>
    </source>
</evidence>
<sequence length="151" mass="15504">MASKLFSVLFLASTIAVASARDCGWSGTAPFCDGKCKSPRSFKISNGGGGGGNGAACLTGHKAFCCTDQRAGDGCSWFGTAPLCAGKCPAGTYQITEDGNGDGDTCISGNKVYCCKTPNLTDSEDTELEIEDVLNPLEIAEEVVLNIAMGV</sequence>
<dbReference type="PANTHER" id="PTHR35180">
    <property type="entry name" value="PROTEIN CBG06219"/>
    <property type="match status" value="1"/>
</dbReference>
<proteinExistence type="predicted"/>
<keyword evidence="3" id="KW-1185">Reference proteome</keyword>
<dbReference type="AlphaFoldDB" id="A0A9P3LKX9"/>